<protein>
    <submittedName>
        <fullName evidence="1">Uncharacterized protein</fullName>
    </submittedName>
</protein>
<reference evidence="1" key="1">
    <citation type="journal article" date="2020" name="Stud. Mycol.">
        <title>101 Dothideomycetes genomes: a test case for predicting lifestyles and emergence of pathogens.</title>
        <authorList>
            <person name="Haridas S."/>
            <person name="Albert R."/>
            <person name="Binder M."/>
            <person name="Bloem J."/>
            <person name="Labutti K."/>
            <person name="Salamov A."/>
            <person name="Andreopoulos B."/>
            <person name="Baker S."/>
            <person name="Barry K."/>
            <person name="Bills G."/>
            <person name="Bluhm B."/>
            <person name="Cannon C."/>
            <person name="Castanera R."/>
            <person name="Culley D."/>
            <person name="Daum C."/>
            <person name="Ezra D."/>
            <person name="Gonzalez J."/>
            <person name="Henrissat B."/>
            <person name="Kuo A."/>
            <person name="Liang C."/>
            <person name="Lipzen A."/>
            <person name="Lutzoni F."/>
            <person name="Magnuson J."/>
            <person name="Mondo S."/>
            <person name="Nolan M."/>
            <person name="Ohm R."/>
            <person name="Pangilinan J."/>
            <person name="Park H.-J."/>
            <person name="Ramirez L."/>
            <person name="Alfaro M."/>
            <person name="Sun H."/>
            <person name="Tritt A."/>
            <person name="Yoshinaga Y."/>
            <person name="Zwiers L.-H."/>
            <person name="Turgeon B."/>
            <person name="Goodwin S."/>
            <person name="Spatafora J."/>
            <person name="Crous P."/>
            <person name="Grigoriev I."/>
        </authorList>
    </citation>
    <scope>NUCLEOTIDE SEQUENCE</scope>
    <source>
        <strain evidence="1">CBS 525.71</strain>
    </source>
</reference>
<name>A0ACB6SCX9_9PLEO</name>
<evidence type="ECO:0000313" key="1">
    <source>
        <dbReference type="EMBL" id="KAF2630952.1"/>
    </source>
</evidence>
<comment type="caution">
    <text evidence="1">The sequence shown here is derived from an EMBL/GenBank/DDBJ whole genome shotgun (WGS) entry which is preliminary data.</text>
</comment>
<keyword evidence="2" id="KW-1185">Reference proteome</keyword>
<accession>A0ACB6SCX9</accession>
<sequence length="245" mass="26947">MAGNDVSPYVPSKATAIISVIVFGVLSAIHILKLFKSKTRFCLPFVIDLTFEVLGYLARAYGHSHPNSLNPYIAQKLLVLLAPILFAASFYMFLGRIVLATGPTEASIVRPTWLTKIFLGGDILCFLVQAAGAGMLAKTDASKVTRDLGKIVVLAGLIIQLFVVVFFMVVAATFHMRARKIERIERHKEGCLLAHEWPTYIFDVLLMASALGVCTTWYVGDIVSRVTHGEAYVMAAHQPNHRGRV</sequence>
<proteinExistence type="predicted"/>
<gene>
    <name evidence="1" type="ORF">BU25DRAFT_455298</name>
</gene>
<organism evidence="1 2">
    <name type="scientific">Macroventuria anomochaeta</name>
    <dbReference type="NCBI Taxonomy" id="301207"/>
    <lineage>
        <taxon>Eukaryota</taxon>
        <taxon>Fungi</taxon>
        <taxon>Dikarya</taxon>
        <taxon>Ascomycota</taxon>
        <taxon>Pezizomycotina</taxon>
        <taxon>Dothideomycetes</taxon>
        <taxon>Pleosporomycetidae</taxon>
        <taxon>Pleosporales</taxon>
        <taxon>Pleosporineae</taxon>
        <taxon>Didymellaceae</taxon>
        <taxon>Macroventuria</taxon>
    </lineage>
</organism>
<evidence type="ECO:0000313" key="2">
    <source>
        <dbReference type="Proteomes" id="UP000799754"/>
    </source>
</evidence>
<dbReference type="EMBL" id="MU006705">
    <property type="protein sequence ID" value="KAF2630952.1"/>
    <property type="molecule type" value="Genomic_DNA"/>
</dbReference>
<dbReference type="Proteomes" id="UP000799754">
    <property type="component" value="Unassembled WGS sequence"/>
</dbReference>